<dbReference type="OrthoDB" id="6402666at2"/>
<reference evidence="2 3" key="1">
    <citation type="submission" date="2007-06" db="EMBL/GenBank/DDBJ databases">
        <authorList>
            <person name="Shimkets L."/>
            <person name="Ferriera S."/>
            <person name="Johnson J."/>
            <person name="Kravitz S."/>
            <person name="Beeson K."/>
            <person name="Sutton G."/>
            <person name="Rogers Y.-H."/>
            <person name="Friedman R."/>
            <person name="Frazier M."/>
            <person name="Venter J.C."/>
        </authorList>
    </citation>
    <scope>NUCLEOTIDE SEQUENCE [LARGE SCALE GENOMIC DNA]</scope>
    <source>
        <strain evidence="2 3">SIR-1</strain>
    </source>
</reference>
<dbReference type="EMBL" id="ABCS01000036">
    <property type="protein sequence ID" value="EDM78031.1"/>
    <property type="molecule type" value="Genomic_DNA"/>
</dbReference>
<dbReference type="PROSITE" id="PS51257">
    <property type="entry name" value="PROKAR_LIPOPROTEIN"/>
    <property type="match status" value="1"/>
</dbReference>
<dbReference type="Pfam" id="PF14521">
    <property type="entry name" value="Aspzincin_M35"/>
    <property type="match status" value="1"/>
</dbReference>
<dbReference type="Gene3D" id="3.40.390.10">
    <property type="entry name" value="Collagenase (Catalytic Domain)"/>
    <property type="match status" value="1"/>
</dbReference>
<dbReference type="PANTHER" id="PTHR18841:SF0">
    <property type="entry name" value="VITELLINE MEMBRANE OUTER LAYER 1 HOMOLOG A-RELATED"/>
    <property type="match status" value="1"/>
</dbReference>
<keyword evidence="3" id="KW-1185">Reference proteome</keyword>
<dbReference type="InterPro" id="IPR005515">
    <property type="entry name" value="VOMI"/>
</dbReference>
<evidence type="ECO:0000313" key="3">
    <source>
        <dbReference type="Proteomes" id="UP000005801"/>
    </source>
</evidence>
<comment type="caution">
    <text evidence="2">The sequence shown here is derived from an EMBL/GenBank/DDBJ whole genome shotgun (WGS) entry which is preliminary data.</text>
</comment>
<protein>
    <submittedName>
        <fullName evidence="2">VOMI family protein</fullName>
    </submittedName>
</protein>
<dbReference type="eggNOG" id="COG4104">
    <property type="taxonomic scope" value="Bacteria"/>
</dbReference>
<dbReference type="InterPro" id="IPR036706">
    <property type="entry name" value="VOMI_sf"/>
</dbReference>
<dbReference type="GO" id="GO:0004222">
    <property type="term" value="F:metalloendopeptidase activity"/>
    <property type="evidence" value="ECO:0007669"/>
    <property type="project" value="InterPro"/>
</dbReference>
<dbReference type="AlphaFoldDB" id="A6G7T8"/>
<dbReference type="InterPro" id="IPR034106">
    <property type="entry name" value="M35_peptidyl-Lys-like"/>
</dbReference>
<evidence type="ECO:0000313" key="2">
    <source>
        <dbReference type="EMBL" id="EDM78031.1"/>
    </source>
</evidence>
<dbReference type="STRING" id="391625.PPSIR1_23479"/>
<dbReference type="Proteomes" id="UP000005801">
    <property type="component" value="Unassembled WGS sequence"/>
</dbReference>
<dbReference type="SUPFAM" id="SSF55486">
    <property type="entry name" value="Metalloproteases ('zincins'), catalytic domain"/>
    <property type="match status" value="1"/>
</dbReference>
<dbReference type="SUPFAM" id="SSF51092">
    <property type="entry name" value="Vitelline membrane outer protein-I (VMO-I)"/>
    <property type="match status" value="1"/>
</dbReference>
<dbReference type="PANTHER" id="PTHR18841">
    <property type="entry name" value="VITELLINE MEMBRANE OUTER LAYER PROTEIN I-RELATED"/>
    <property type="match status" value="1"/>
</dbReference>
<dbReference type="CDD" id="cd00220">
    <property type="entry name" value="VMO-I"/>
    <property type="match status" value="1"/>
</dbReference>
<dbReference type="GO" id="GO:0005615">
    <property type="term" value="C:extracellular space"/>
    <property type="evidence" value="ECO:0007669"/>
    <property type="project" value="TreeGrafter"/>
</dbReference>
<dbReference type="Gene3D" id="2.100.10.20">
    <property type="entry name" value="Vitelline membrane outer layer protein I (VOMI)"/>
    <property type="match status" value="1"/>
</dbReference>
<dbReference type="CDD" id="cd11006">
    <property type="entry name" value="M35_peptidyl-Lys_like"/>
    <property type="match status" value="1"/>
</dbReference>
<evidence type="ECO:0000259" key="1">
    <source>
        <dbReference type="SMART" id="SM01351"/>
    </source>
</evidence>
<dbReference type="InterPro" id="IPR029463">
    <property type="entry name" value="Lys_MEP"/>
</dbReference>
<proteinExistence type="predicted"/>
<dbReference type="Pfam" id="PF03762">
    <property type="entry name" value="VOMI"/>
    <property type="match status" value="1"/>
</dbReference>
<dbReference type="SMART" id="SM01351">
    <property type="entry name" value="Aspzincin_M35"/>
    <property type="match status" value="1"/>
</dbReference>
<dbReference type="InterPro" id="IPR024079">
    <property type="entry name" value="MetalloPept_cat_dom_sf"/>
</dbReference>
<accession>A6G7T8</accession>
<organism evidence="2 3">
    <name type="scientific">Plesiocystis pacifica SIR-1</name>
    <dbReference type="NCBI Taxonomy" id="391625"/>
    <lineage>
        <taxon>Bacteria</taxon>
        <taxon>Pseudomonadati</taxon>
        <taxon>Myxococcota</taxon>
        <taxon>Polyangia</taxon>
        <taxon>Nannocystales</taxon>
        <taxon>Nannocystaceae</taxon>
        <taxon>Plesiocystis</taxon>
    </lineage>
</organism>
<feature type="domain" description="Lysine-specific metallo-endopeptidase" evidence="1">
    <location>
        <begin position="104"/>
        <end position="242"/>
    </location>
</feature>
<sequence>MTETTRTHKSSSLFVTGLVLVLAAGCDDGLDDDSWSDESAAADESAAVEAGTSLDEKELVADDKGPVEVVSEDRLSFVACSAKEQADARRAVALARSYVDAALGDLERTSVDERATSPRYTAFFGSYTAERYAEVMDNYRVLDGALTEDPITFDCSCDLLATRSSAVFGESFTFDICPMFSELREDTGGFTQAGLLIDGLLQYEAVTGMDDQTLDSDEAQELASEDPEAAVRNANGYEHFAQNVEALGMSENESFSSETDGFWGEWGQQANCPSGQFVYGYRLRSESYQGLDGDDTALNDIELYCAAPNSTTYKRIWSAYMTWGTFSDPVYCTGGNNPVVAFDIRIEPAQGIFDDSAANDVDLYCKNDTMLSATVNTEWGDWSDKVQCPSGQAVTGLVTRVEDFQEPPFGDNSALNGVRMMCSAY</sequence>
<gene>
    <name evidence="2" type="ORF">PPSIR1_23479</name>
</gene>
<dbReference type="RefSeq" id="WP_006972783.1">
    <property type="nucleotide sequence ID" value="NZ_ABCS01000036.1"/>
</dbReference>
<name>A6G7T8_9BACT</name>